<sequence length="80" mass="9359">MDGGRKIEEKKNLEAGCLDNEFLYWPDISGTDQLLYGGPFPYMDYRFAGRCRCSLRLLYRLRHQTAKPAESRDMLPELLK</sequence>
<protein>
    <submittedName>
        <fullName evidence="1">Uncharacterized protein</fullName>
    </submittedName>
</protein>
<evidence type="ECO:0000313" key="1">
    <source>
        <dbReference type="EMBL" id="QIB68746.1"/>
    </source>
</evidence>
<organism evidence="1 2">
    <name type="scientific">Aminipila butyrica</name>
    <dbReference type="NCBI Taxonomy" id="433296"/>
    <lineage>
        <taxon>Bacteria</taxon>
        <taxon>Bacillati</taxon>
        <taxon>Bacillota</taxon>
        <taxon>Clostridia</taxon>
        <taxon>Peptostreptococcales</taxon>
        <taxon>Anaerovoracaceae</taxon>
        <taxon>Aminipila</taxon>
    </lineage>
</organism>
<keyword evidence="2" id="KW-1185">Reference proteome</keyword>
<proteinExistence type="predicted"/>
<dbReference type="RefSeq" id="WP_163065609.1">
    <property type="nucleotide sequence ID" value="NZ_CP048649.1"/>
</dbReference>
<accession>A0A858BXF1</accession>
<dbReference type="KEGG" id="abut:Ami103574_05160"/>
<evidence type="ECO:0000313" key="2">
    <source>
        <dbReference type="Proteomes" id="UP000466848"/>
    </source>
</evidence>
<dbReference type="Proteomes" id="UP000466848">
    <property type="component" value="Chromosome"/>
</dbReference>
<dbReference type="EMBL" id="CP048649">
    <property type="protein sequence ID" value="QIB68746.1"/>
    <property type="molecule type" value="Genomic_DNA"/>
</dbReference>
<reference evidence="1 2" key="1">
    <citation type="submission" date="2020-02" db="EMBL/GenBank/DDBJ databases">
        <authorList>
            <person name="Kim Y.B."/>
            <person name="Roh S.W."/>
        </authorList>
    </citation>
    <scope>NUCLEOTIDE SEQUENCE [LARGE SCALE GENOMIC DNA]</scope>
    <source>
        <strain evidence="1 2">DSM 103574</strain>
    </source>
</reference>
<dbReference type="AlphaFoldDB" id="A0A858BXF1"/>
<name>A0A858BXF1_9FIRM</name>
<gene>
    <name evidence="1" type="ORF">Ami103574_05160</name>
</gene>